<dbReference type="RefSeq" id="WP_111934923.1">
    <property type="nucleotide sequence ID" value="NZ_CADFFP010000032.1"/>
</dbReference>
<keyword evidence="1" id="KW-1133">Transmembrane helix</keyword>
<sequence length="67" mass="6709">MNIGSLASSAVAASNQWTSSNQRALSSNSNFVQTVDRIAGDVIHVAAAVAAVAPVVGLIGGIINVFV</sequence>
<protein>
    <submittedName>
        <fullName evidence="2">Uncharacterized protein</fullName>
    </submittedName>
</protein>
<dbReference type="AlphaFoldDB" id="A0A329BQ09"/>
<gene>
    <name evidence="2" type="ORF">BX591_13114</name>
</gene>
<reference evidence="2 3" key="1">
    <citation type="submission" date="2018-06" db="EMBL/GenBank/DDBJ databases">
        <title>Genomic Encyclopedia of Type Strains, Phase III (KMG-III): the genomes of soil and plant-associated and newly described type strains.</title>
        <authorList>
            <person name="Whitman W."/>
        </authorList>
    </citation>
    <scope>NUCLEOTIDE SEQUENCE [LARGE SCALE GENOMIC DNA]</scope>
    <source>
        <strain evidence="2 3">LMG 23644</strain>
    </source>
</reference>
<feature type="transmembrane region" description="Helical" evidence="1">
    <location>
        <begin position="42"/>
        <end position="66"/>
    </location>
</feature>
<comment type="caution">
    <text evidence="2">The sequence shown here is derived from an EMBL/GenBank/DDBJ whole genome shotgun (WGS) entry which is preliminary data.</text>
</comment>
<keyword evidence="1" id="KW-0472">Membrane</keyword>
<dbReference type="EMBL" id="QLTK01000031">
    <property type="protein sequence ID" value="RAS21054.1"/>
    <property type="molecule type" value="Genomic_DNA"/>
</dbReference>
<dbReference type="Proteomes" id="UP000248918">
    <property type="component" value="Unassembled WGS sequence"/>
</dbReference>
<name>A0A329BQ09_9BURK</name>
<evidence type="ECO:0000313" key="2">
    <source>
        <dbReference type="EMBL" id="RAS21054.1"/>
    </source>
</evidence>
<evidence type="ECO:0000313" key="3">
    <source>
        <dbReference type="Proteomes" id="UP000248918"/>
    </source>
</evidence>
<accession>A0A329BQ09</accession>
<evidence type="ECO:0000256" key="1">
    <source>
        <dbReference type="SAM" id="Phobius"/>
    </source>
</evidence>
<keyword evidence="1" id="KW-0812">Transmembrane</keyword>
<organism evidence="2 3">
    <name type="scientific">Paraburkholderia bryophila</name>
    <dbReference type="NCBI Taxonomy" id="420952"/>
    <lineage>
        <taxon>Bacteria</taxon>
        <taxon>Pseudomonadati</taxon>
        <taxon>Pseudomonadota</taxon>
        <taxon>Betaproteobacteria</taxon>
        <taxon>Burkholderiales</taxon>
        <taxon>Burkholderiaceae</taxon>
        <taxon>Paraburkholderia</taxon>
    </lineage>
</organism>
<proteinExistence type="predicted"/>